<dbReference type="HOGENOM" id="CLU_1301888_0_0_1"/>
<dbReference type="Proteomes" id="UP000019132">
    <property type="component" value="Unassembled WGS sequence"/>
</dbReference>
<proteinExistence type="predicted"/>
<dbReference type="EnsemblProtists" id="PYU1_T005914">
    <property type="protein sequence ID" value="PYU1_T005914"/>
    <property type="gene ID" value="PYU1_G005902"/>
</dbReference>
<reference evidence="3" key="2">
    <citation type="submission" date="2010-04" db="EMBL/GenBank/DDBJ databases">
        <authorList>
            <person name="Buell R."/>
            <person name="Hamilton J."/>
            <person name="Hostetler J."/>
        </authorList>
    </citation>
    <scope>NUCLEOTIDE SEQUENCE [LARGE SCALE GENOMIC DNA]</scope>
    <source>
        <strain evidence="3">DAOM:BR144</strain>
    </source>
</reference>
<dbReference type="eggNOG" id="ENOG502REEE">
    <property type="taxonomic scope" value="Eukaryota"/>
</dbReference>
<name>K3WLS2_GLOUD</name>
<feature type="compositionally biased region" description="Polar residues" evidence="1">
    <location>
        <begin position="24"/>
        <end position="40"/>
    </location>
</feature>
<accession>K3WLS2</accession>
<dbReference type="EMBL" id="GL376573">
    <property type="status" value="NOT_ANNOTATED_CDS"/>
    <property type="molecule type" value="Genomic_DNA"/>
</dbReference>
<protein>
    <submittedName>
        <fullName evidence="2">Uncharacterized protein</fullName>
    </submittedName>
</protein>
<dbReference type="AlphaFoldDB" id="K3WLS2"/>
<keyword evidence="3" id="KW-1185">Reference proteome</keyword>
<reference evidence="3" key="1">
    <citation type="journal article" date="2010" name="Genome Biol.">
        <title>Genome sequence of the necrotrophic plant pathogen Pythium ultimum reveals original pathogenicity mechanisms and effector repertoire.</title>
        <authorList>
            <person name="Levesque C.A."/>
            <person name="Brouwer H."/>
            <person name="Cano L."/>
            <person name="Hamilton J.P."/>
            <person name="Holt C."/>
            <person name="Huitema E."/>
            <person name="Raffaele S."/>
            <person name="Robideau G.P."/>
            <person name="Thines M."/>
            <person name="Win J."/>
            <person name="Zerillo M.M."/>
            <person name="Beakes G.W."/>
            <person name="Boore J.L."/>
            <person name="Busam D."/>
            <person name="Dumas B."/>
            <person name="Ferriera S."/>
            <person name="Fuerstenberg S.I."/>
            <person name="Gachon C.M."/>
            <person name="Gaulin E."/>
            <person name="Govers F."/>
            <person name="Grenville-Briggs L."/>
            <person name="Horner N."/>
            <person name="Hostetler J."/>
            <person name="Jiang R.H."/>
            <person name="Johnson J."/>
            <person name="Krajaejun T."/>
            <person name="Lin H."/>
            <person name="Meijer H.J."/>
            <person name="Moore B."/>
            <person name="Morris P."/>
            <person name="Phuntmart V."/>
            <person name="Puiu D."/>
            <person name="Shetty J."/>
            <person name="Stajich J.E."/>
            <person name="Tripathy S."/>
            <person name="Wawra S."/>
            <person name="van West P."/>
            <person name="Whitty B.R."/>
            <person name="Coutinho P.M."/>
            <person name="Henrissat B."/>
            <person name="Martin F."/>
            <person name="Thomas P.D."/>
            <person name="Tyler B.M."/>
            <person name="De Vries R.P."/>
            <person name="Kamoun S."/>
            <person name="Yandell M."/>
            <person name="Tisserat N."/>
            <person name="Buell C.R."/>
        </authorList>
    </citation>
    <scope>NUCLEOTIDE SEQUENCE</scope>
    <source>
        <strain evidence="3">DAOM:BR144</strain>
    </source>
</reference>
<evidence type="ECO:0000313" key="3">
    <source>
        <dbReference type="Proteomes" id="UP000019132"/>
    </source>
</evidence>
<reference evidence="2" key="3">
    <citation type="submission" date="2015-02" db="UniProtKB">
        <authorList>
            <consortium name="EnsemblProtists"/>
        </authorList>
    </citation>
    <scope>IDENTIFICATION</scope>
    <source>
        <strain evidence="2">DAOM BR144</strain>
    </source>
</reference>
<feature type="region of interest" description="Disordered" evidence="1">
    <location>
        <begin position="139"/>
        <end position="182"/>
    </location>
</feature>
<organism evidence="2 3">
    <name type="scientific">Globisporangium ultimum (strain ATCC 200006 / CBS 805.95 / DAOM BR144)</name>
    <name type="common">Pythium ultimum</name>
    <dbReference type="NCBI Taxonomy" id="431595"/>
    <lineage>
        <taxon>Eukaryota</taxon>
        <taxon>Sar</taxon>
        <taxon>Stramenopiles</taxon>
        <taxon>Oomycota</taxon>
        <taxon>Peronosporomycetes</taxon>
        <taxon>Pythiales</taxon>
        <taxon>Pythiaceae</taxon>
        <taxon>Globisporangium</taxon>
    </lineage>
</organism>
<feature type="compositionally biased region" description="Basic and acidic residues" evidence="1">
    <location>
        <begin position="88"/>
        <end position="99"/>
    </location>
</feature>
<feature type="region of interest" description="Disordered" evidence="1">
    <location>
        <begin position="1"/>
        <end position="40"/>
    </location>
</feature>
<dbReference type="VEuPathDB" id="FungiDB:PYU1_G005902"/>
<feature type="compositionally biased region" description="Acidic residues" evidence="1">
    <location>
        <begin position="75"/>
        <end position="87"/>
    </location>
</feature>
<evidence type="ECO:0000256" key="1">
    <source>
        <dbReference type="SAM" id="MobiDB-lite"/>
    </source>
</evidence>
<feature type="compositionally biased region" description="Polar residues" evidence="1">
    <location>
        <begin position="140"/>
        <end position="164"/>
    </location>
</feature>
<feature type="compositionally biased region" description="Low complexity" evidence="1">
    <location>
        <begin position="11"/>
        <end position="23"/>
    </location>
</feature>
<sequence length="212" mass="23005">MPSHPTLRFPTLALSSTTAGSSTFKTASKRANSTGDMPSFQISSKVERIVFTSKRQTATAAPSTRHAMMQTSLPMDEDEENQQDEVEDFPRKNSDEAPKKRVFGSDKIPSLNRSSSAVAASATASRFVSKMAPMLRRVVSGTTNNTAGTAPSTVRSSKSNNSAFAQPASPHHNFLDSSDEEGDRDSLLFMMQVPVVRRNSHIPLMAISHSEN</sequence>
<feature type="compositionally biased region" description="Low complexity" evidence="1">
    <location>
        <begin position="114"/>
        <end position="123"/>
    </location>
</feature>
<evidence type="ECO:0000313" key="2">
    <source>
        <dbReference type="EnsemblProtists" id="PYU1_T005914"/>
    </source>
</evidence>
<feature type="region of interest" description="Disordered" evidence="1">
    <location>
        <begin position="54"/>
        <end position="123"/>
    </location>
</feature>
<dbReference type="InParanoid" id="K3WLS2"/>